<reference evidence="2" key="1">
    <citation type="submission" date="2020-11" db="EMBL/GenBank/DDBJ databases">
        <authorList>
            <consortium name="DOE Joint Genome Institute"/>
            <person name="Ahrendt S."/>
            <person name="Riley R."/>
            <person name="Andreopoulos W."/>
            <person name="Labutti K."/>
            <person name="Pangilinan J."/>
            <person name="Ruiz-Duenas F.J."/>
            <person name="Barrasa J.M."/>
            <person name="Sanchez-Garcia M."/>
            <person name="Camarero S."/>
            <person name="Miyauchi S."/>
            <person name="Serrano A."/>
            <person name="Linde D."/>
            <person name="Babiker R."/>
            <person name="Drula E."/>
            <person name="Ayuso-Fernandez I."/>
            <person name="Pacheco R."/>
            <person name="Padilla G."/>
            <person name="Ferreira P."/>
            <person name="Barriuso J."/>
            <person name="Kellner H."/>
            <person name="Castanera R."/>
            <person name="Alfaro M."/>
            <person name="Ramirez L."/>
            <person name="Pisabarro A.G."/>
            <person name="Kuo A."/>
            <person name="Tritt A."/>
            <person name="Lipzen A."/>
            <person name="He G."/>
            <person name="Yan M."/>
            <person name="Ng V."/>
            <person name="Cullen D."/>
            <person name="Martin F."/>
            <person name="Rosso M.-N."/>
            <person name="Henrissat B."/>
            <person name="Hibbett D."/>
            <person name="Martinez A.T."/>
            <person name="Grigoriev I.V."/>
        </authorList>
    </citation>
    <scope>NUCLEOTIDE SEQUENCE</scope>
    <source>
        <strain evidence="2">AH 40177</strain>
    </source>
</reference>
<gene>
    <name evidence="2" type="ORF">BDP27DRAFT_1415234</name>
</gene>
<evidence type="ECO:0000259" key="1">
    <source>
        <dbReference type="PROSITE" id="PS50181"/>
    </source>
</evidence>
<keyword evidence="3" id="KW-1185">Reference proteome</keyword>
<dbReference type="Pfam" id="PF12937">
    <property type="entry name" value="F-box-like"/>
    <property type="match status" value="1"/>
</dbReference>
<dbReference type="PROSITE" id="PS50181">
    <property type="entry name" value="FBOX"/>
    <property type="match status" value="1"/>
</dbReference>
<name>A0A9P5Q628_9AGAR</name>
<dbReference type="EMBL" id="JADNRY010000009">
    <property type="protein sequence ID" value="KAF9075444.1"/>
    <property type="molecule type" value="Genomic_DNA"/>
</dbReference>
<evidence type="ECO:0000313" key="2">
    <source>
        <dbReference type="EMBL" id="KAF9075444.1"/>
    </source>
</evidence>
<evidence type="ECO:0000313" key="3">
    <source>
        <dbReference type="Proteomes" id="UP000772434"/>
    </source>
</evidence>
<dbReference type="InterPro" id="IPR036047">
    <property type="entry name" value="F-box-like_dom_sf"/>
</dbReference>
<dbReference type="CDD" id="cd09917">
    <property type="entry name" value="F-box_SF"/>
    <property type="match status" value="1"/>
</dbReference>
<dbReference type="InterPro" id="IPR001810">
    <property type="entry name" value="F-box_dom"/>
</dbReference>
<dbReference type="Proteomes" id="UP000772434">
    <property type="component" value="Unassembled WGS sequence"/>
</dbReference>
<feature type="domain" description="F-box" evidence="1">
    <location>
        <begin position="12"/>
        <end position="63"/>
    </location>
</feature>
<protein>
    <recommendedName>
        <fullName evidence="1">F-box domain-containing protein</fullName>
    </recommendedName>
</protein>
<dbReference type="SUPFAM" id="SSF81383">
    <property type="entry name" value="F-box domain"/>
    <property type="match status" value="1"/>
</dbReference>
<accession>A0A9P5Q628</accession>
<dbReference type="Gene3D" id="1.20.1280.50">
    <property type="match status" value="1"/>
</dbReference>
<dbReference type="OrthoDB" id="2910560at2759"/>
<dbReference type="AlphaFoldDB" id="A0A9P5Q628"/>
<sequence>MEIQSSRSPNANEVLRIFPPELLTRIFSYCSSPKTIAHPPNFTQTCARWRAIAHSSPELWRVIDIELPPGLETEADSSRFELAITDWVLRSSDLSVDLTVYGALFRNTDLNRPSEFQRDLYAKVYKNIVMKFSGKWRYLCTPYAWDIHDFLLDLKQLTALEELEMSAVTCEKPATHELFPEAPCLRKQSFELSRNPSMACLEKFIPSTIVDLNLLSAPGVFGFWSDFIQDLLKLDITRHLTHLQLDSLGWLEPHHLPPVSLPELVEFMLKGTINASGDLLGALTLPSLRKLSLETSHFRGNGDQGPKVGVALVELQRKSHFPLASLSLTWMLEEPENKAISLDDFFQFLSSAVTIERLHIHADGRTDTYRLMEFLRYDEQLPGKQILPHLTTFSATSLTDSEDTSCSHFMDFVRSRWWPLNSAPGSSGVDKLQTLDILACDLNEMTKKELETCHDEGLK</sequence>
<comment type="caution">
    <text evidence="2">The sequence shown here is derived from an EMBL/GenBank/DDBJ whole genome shotgun (WGS) entry which is preliminary data.</text>
</comment>
<proteinExistence type="predicted"/>
<organism evidence="2 3">
    <name type="scientific">Rhodocollybia butyracea</name>
    <dbReference type="NCBI Taxonomy" id="206335"/>
    <lineage>
        <taxon>Eukaryota</taxon>
        <taxon>Fungi</taxon>
        <taxon>Dikarya</taxon>
        <taxon>Basidiomycota</taxon>
        <taxon>Agaricomycotina</taxon>
        <taxon>Agaricomycetes</taxon>
        <taxon>Agaricomycetidae</taxon>
        <taxon>Agaricales</taxon>
        <taxon>Marasmiineae</taxon>
        <taxon>Omphalotaceae</taxon>
        <taxon>Rhodocollybia</taxon>
    </lineage>
</organism>